<dbReference type="Proteomes" id="UP000815677">
    <property type="component" value="Unassembled WGS sequence"/>
</dbReference>
<gene>
    <name evidence="2" type="ORF">MCHLO_13928</name>
</gene>
<feature type="compositionally biased region" description="Polar residues" evidence="1">
    <location>
        <begin position="33"/>
        <end position="42"/>
    </location>
</feature>
<feature type="region of interest" description="Disordered" evidence="1">
    <location>
        <begin position="1"/>
        <end position="119"/>
    </location>
</feature>
<feature type="compositionally biased region" description="Basic and acidic residues" evidence="1">
    <location>
        <begin position="107"/>
        <end position="119"/>
    </location>
</feature>
<organism evidence="2 3">
    <name type="scientific">Mycena chlorophos</name>
    <name type="common">Agaric fungus</name>
    <name type="synonym">Agaricus chlorophos</name>
    <dbReference type="NCBI Taxonomy" id="658473"/>
    <lineage>
        <taxon>Eukaryota</taxon>
        <taxon>Fungi</taxon>
        <taxon>Dikarya</taxon>
        <taxon>Basidiomycota</taxon>
        <taxon>Agaricomycotina</taxon>
        <taxon>Agaricomycetes</taxon>
        <taxon>Agaricomycetidae</taxon>
        <taxon>Agaricales</taxon>
        <taxon>Marasmiineae</taxon>
        <taxon>Mycenaceae</taxon>
        <taxon>Mycena</taxon>
    </lineage>
</organism>
<evidence type="ECO:0000313" key="2">
    <source>
        <dbReference type="EMBL" id="GAT57383.1"/>
    </source>
</evidence>
<accession>A0ABQ0M2A5</accession>
<name>A0ABQ0M2A5_MYCCL</name>
<dbReference type="EMBL" id="DF849449">
    <property type="protein sequence ID" value="GAT57383.1"/>
    <property type="molecule type" value="Genomic_DNA"/>
</dbReference>
<sequence>MDGHGQGEFGVRETPNERRRRCGGGALRPENTLVPNLHSQPNVRPPHHQYPVPQLNSLSGERTQPKVHSATSNEGMKEELDEEHALNNSTRNTHSRRQAAFDNHTVLQEDHNREPEYKI</sequence>
<reference evidence="2" key="1">
    <citation type="submission" date="2014-09" db="EMBL/GenBank/DDBJ databases">
        <title>Genome sequence of the luminous mushroom Mycena chlorophos for searching fungal bioluminescence genes.</title>
        <authorList>
            <person name="Tanaka Y."/>
            <person name="Kasuga D."/>
            <person name="Oba Y."/>
            <person name="Hase S."/>
            <person name="Sato K."/>
            <person name="Oba Y."/>
            <person name="Sakakibara Y."/>
        </authorList>
    </citation>
    <scope>NUCLEOTIDE SEQUENCE</scope>
</reference>
<feature type="compositionally biased region" description="Basic and acidic residues" evidence="1">
    <location>
        <begin position="1"/>
        <end position="17"/>
    </location>
</feature>
<evidence type="ECO:0000313" key="3">
    <source>
        <dbReference type="Proteomes" id="UP000815677"/>
    </source>
</evidence>
<proteinExistence type="predicted"/>
<keyword evidence="3" id="KW-1185">Reference proteome</keyword>
<protein>
    <submittedName>
        <fullName evidence="2">Uncharacterized protein</fullName>
    </submittedName>
</protein>
<evidence type="ECO:0000256" key="1">
    <source>
        <dbReference type="SAM" id="MobiDB-lite"/>
    </source>
</evidence>